<keyword evidence="2 5" id="KW-0689">Ribosomal protein</keyword>
<dbReference type="GO" id="GO:0003735">
    <property type="term" value="F:structural constituent of ribosome"/>
    <property type="evidence" value="ECO:0007669"/>
    <property type="project" value="InterPro"/>
</dbReference>
<feature type="domain" description="Large ribosomal subunit protein eL20" evidence="4">
    <location>
        <begin position="36"/>
        <end position="157"/>
    </location>
</feature>
<dbReference type="GO" id="GO:1990904">
    <property type="term" value="C:ribonucleoprotein complex"/>
    <property type="evidence" value="ECO:0007669"/>
    <property type="project" value="UniProtKB-KW"/>
</dbReference>
<accession>A0A061SK75</accession>
<dbReference type="EMBL" id="GBEZ01001519">
    <property type="protein sequence ID" value="JAC83459.1"/>
    <property type="molecule type" value="Transcribed_RNA"/>
</dbReference>
<evidence type="ECO:0000256" key="1">
    <source>
        <dbReference type="ARBA" id="ARBA00009362"/>
    </source>
</evidence>
<evidence type="ECO:0000259" key="4">
    <source>
        <dbReference type="Pfam" id="PF01775"/>
    </source>
</evidence>
<dbReference type="InterPro" id="IPR021138">
    <property type="entry name" value="Ribosomal_eL20_eukaryotes"/>
</dbReference>
<dbReference type="InterPro" id="IPR028877">
    <property type="entry name" value="Ribosomal_eL20"/>
</dbReference>
<dbReference type="FunFam" id="3.10.20.10:FF:000002">
    <property type="entry name" value="60S ribosomal protein L18a"/>
    <property type="match status" value="1"/>
</dbReference>
<name>A0A061SK75_9CHLO</name>
<dbReference type="Pfam" id="PF01775">
    <property type="entry name" value="Ribosomal_L18A"/>
    <property type="match status" value="1"/>
</dbReference>
<dbReference type="InterPro" id="IPR023573">
    <property type="entry name" value="Ribosomal_eL20_dom"/>
</dbReference>
<dbReference type="AlphaFoldDB" id="A0A061SK75"/>
<dbReference type="Gene3D" id="3.10.20.10">
    <property type="match status" value="2"/>
</dbReference>
<dbReference type="PIRSF" id="PIRSF002190">
    <property type="entry name" value="Ribosomal_L18a"/>
    <property type="match status" value="1"/>
</dbReference>
<dbReference type="GO" id="GO:0006412">
    <property type="term" value="P:translation"/>
    <property type="evidence" value="ECO:0007669"/>
    <property type="project" value="InterPro"/>
</dbReference>
<dbReference type="PANTHER" id="PTHR10052">
    <property type="entry name" value="60S RIBOSOMAL PROTEIN L18A"/>
    <property type="match status" value="1"/>
</dbReference>
<feature type="non-terminal residue" evidence="5">
    <location>
        <position position="1"/>
    </location>
</feature>
<evidence type="ECO:0000256" key="2">
    <source>
        <dbReference type="ARBA" id="ARBA00022980"/>
    </source>
</evidence>
<sequence length="208" mass="24543">ALSSYRVFADHVFPAVTVKKAENTITMPIEGNFKWHQYQVVGRHLPTKDNPTPTPYRMKLWATNAVRAKSKFWYFLRKQHKVKKANGEIIACNEIFEKKPTTIKNYGIWLRYMSRTGTHNMYKEYRDVTLNSAVYHMYQEMASRHRVRVPYIQIIKTAVIPASQCKRKGVTQFHDSKIKFPLYSTGYRASKPEYRSTYKARMPNISMY</sequence>
<evidence type="ECO:0000256" key="3">
    <source>
        <dbReference type="ARBA" id="ARBA00023274"/>
    </source>
</evidence>
<proteinExistence type="inferred from homology"/>
<reference evidence="5" key="1">
    <citation type="submission" date="2014-05" db="EMBL/GenBank/DDBJ databases">
        <title>The transcriptome of the halophilic microalga Tetraselmis sp. GSL018 isolated from the Great Salt Lake, Utah.</title>
        <authorList>
            <person name="Jinkerson R.E."/>
            <person name="D'Adamo S."/>
            <person name="Posewitz M.C."/>
        </authorList>
    </citation>
    <scope>NUCLEOTIDE SEQUENCE</scope>
    <source>
        <strain evidence="5">GSL018</strain>
    </source>
</reference>
<protein>
    <submittedName>
        <fullName evidence="5">Large subunit ribosomal protein L18Ae</fullName>
    </submittedName>
</protein>
<dbReference type="HAMAP" id="MF_00273">
    <property type="entry name" value="Ribosomal_eL20"/>
    <property type="match status" value="1"/>
</dbReference>
<gene>
    <name evidence="5" type="primary">RPL18A</name>
    <name evidence="5" type="ORF">TSPGSL018_3315</name>
</gene>
<keyword evidence="3" id="KW-0687">Ribonucleoprotein</keyword>
<dbReference type="FunFam" id="3.10.20.10:FF:000001">
    <property type="entry name" value="60S ribosomal protein L18a"/>
    <property type="match status" value="1"/>
</dbReference>
<evidence type="ECO:0000313" key="5">
    <source>
        <dbReference type="EMBL" id="JAC83459.1"/>
    </source>
</evidence>
<organism evidence="5">
    <name type="scientific">Tetraselmis sp. GSL018</name>
    <dbReference type="NCBI Taxonomy" id="582737"/>
    <lineage>
        <taxon>Eukaryota</taxon>
        <taxon>Viridiplantae</taxon>
        <taxon>Chlorophyta</taxon>
        <taxon>core chlorophytes</taxon>
        <taxon>Chlorodendrophyceae</taxon>
        <taxon>Chlorodendrales</taxon>
        <taxon>Chlorodendraceae</taxon>
        <taxon>Tetraselmis</taxon>
    </lineage>
</organism>
<dbReference type="SUPFAM" id="SSF160374">
    <property type="entry name" value="RplX-like"/>
    <property type="match status" value="1"/>
</dbReference>
<comment type="similarity">
    <text evidence="1">Belongs to the eukaryotic ribosomal protein eL20 family.</text>
</comment>
<dbReference type="GO" id="GO:0005840">
    <property type="term" value="C:ribosome"/>
    <property type="evidence" value="ECO:0007669"/>
    <property type="project" value="UniProtKB-KW"/>
</dbReference>